<dbReference type="GO" id="GO:0016020">
    <property type="term" value="C:membrane"/>
    <property type="evidence" value="ECO:0007669"/>
    <property type="project" value="UniProtKB-SubCell"/>
</dbReference>
<organism evidence="6 7">
    <name type="scientific">Butyrivibrio fibrisolvens DSM 3071</name>
    <dbReference type="NCBI Taxonomy" id="1121131"/>
    <lineage>
        <taxon>Bacteria</taxon>
        <taxon>Bacillati</taxon>
        <taxon>Bacillota</taxon>
        <taxon>Clostridia</taxon>
        <taxon>Lachnospirales</taxon>
        <taxon>Lachnospiraceae</taxon>
        <taxon>Butyrivibrio</taxon>
    </lineage>
</organism>
<evidence type="ECO:0000256" key="4">
    <source>
        <dbReference type="ARBA" id="ARBA00023136"/>
    </source>
</evidence>
<proteinExistence type="predicted"/>
<keyword evidence="7" id="KW-1185">Reference proteome</keyword>
<evidence type="ECO:0000256" key="3">
    <source>
        <dbReference type="ARBA" id="ARBA00022989"/>
    </source>
</evidence>
<keyword evidence="2 5" id="KW-0812">Transmembrane</keyword>
<dbReference type="Pfam" id="PF00654">
    <property type="entry name" value="Voltage_CLC"/>
    <property type="match status" value="1"/>
</dbReference>
<evidence type="ECO:0000313" key="6">
    <source>
        <dbReference type="EMBL" id="SHI12573.1"/>
    </source>
</evidence>
<feature type="transmembrane region" description="Helical" evidence="5">
    <location>
        <begin position="383"/>
        <end position="400"/>
    </location>
</feature>
<feature type="transmembrane region" description="Helical" evidence="5">
    <location>
        <begin position="329"/>
        <end position="347"/>
    </location>
</feature>
<dbReference type="RefSeq" id="WP_073386793.1">
    <property type="nucleotide sequence ID" value="NZ_FQXK01000012.1"/>
</dbReference>
<feature type="transmembrane region" description="Helical" evidence="5">
    <location>
        <begin position="353"/>
        <end position="376"/>
    </location>
</feature>
<dbReference type="PANTHER" id="PTHR43427:SF12">
    <property type="entry name" value="CHLORIDE TRANSPORTER"/>
    <property type="match status" value="1"/>
</dbReference>
<dbReference type="STRING" id="1121131.SAMN02745229_01544"/>
<keyword evidence="4 5" id="KW-0472">Membrane</keyword>
<feature type="transmembrane region" description="Helical" evidence="5">
    <location>
        <begin position="153"/>
        <end position="176"/>
    </location>
</feature>
<dbReference type="Gene3D" id="1.10.3080.10">
    <property type="entry name" value="Clc chloride channel"/>
    <property type="match status" value="1"/>
</dbReference>
<dbReference type="AlphaFoldDB" id="A0A1M5YM16"/>
<dbReference type="InterPro" id="IPR050368">
    <property type="entry name" value="ClC-type_chloride_channel"/>
</dbReference>
<name>A0A1M5YM16_BUTFI</name>
<dbReference type="InterPro" id="IPR001807">
    <property type="entry name" value="ClC"/>
</dbReference>
<sequence length="417" mass="45567">MQIIPNIKESDNSFKKTAISFALLVKWIILGLVIGIIVGMIGTMFFHMLAFANYFRSSNSYVLLFLPIAGVIIVYLYHSSKDYHDTGTNLIIKAITENENIPLFKAPLIIISTFLTHLCGGSAGREGAALQFGGSIGYNIGKLFKLDEDDRKIMTMSGMAAAFSSLFGTPIAAAFFSIELSSVGAMHYAALVPAVTAALVAEFIARHFGVNWKVFFVKIVPKMTAELALKSVVIAIFGAFIGIMFCLTIRYTRKILDKIFKNPYIKVVGGGLIIVGLSYVFRSGYYNGVGTEVIEMAFNGESPYWAFIIKMIFTSITLGAGFKGGEIVPTLYIGATFGRLCAVILGFPDQLAASLGMIAVFCSVTNCPVTSLFIAIKLFGYDGAFYYILVVAISYAISGYDSLYGSQRIKYSKFRYK</sequence>
<dbReference type="InterPro" id="IPR014743">
    <property type="entry name" value="Cl-channel_core"/>
</dbReference>
<feature type="transmembrane region" description="Helical" evidence="5">
    <location>
        <begin position="264"/>
        <end position="282"/>
    </location>
</feature>
<evidence type="ECO:0000313" key="7">
    <source>
        <dbReference type="Proteomes" id="UP000184278"/>
    </source>
</evidence>
<feature type="transmembrane region" description="Helical" evidence="5">
    <location>
        <begin position="188"/>
        <end position="208"/>
    </location>
</feature>
<dbReference type="SUPFAM" id="SSF81340">
    <property type="entry name" value="Clc chloride channel"/>
    <property type="match status" value="1"/>
</dbReference>
<evidence type="ECO:0000256" key="5">
    <source>
        <dbReference type="SAM" id="Phobius"/>
    </source>
</evidence>
<gene>
    <name evidence="6" type="ORF">SAMN02745229_01544</name>
</gene>
<feature type="transmembrane region" description="Helical" evidence="5">
    <location>
        <begin position="27"/>
        <end position="49"/>
    </location>
</feature>
<feature type="transmembrane region" description="Helical" evidence="5">
    <location>
        <begin position="61"/>
        <end position="78"/>
    </location>
</feature>
<protein>
    <submittedName>
        <fullName evidence="6">H+/Cl-antiporter ClcA</fullName>
    </submittedName>
</protein>
<accession>A0A1M5YM16</accession>
<evidence type="ECO:0000256" key="1">
    <source>
        <dbReference type="ARBA" id="ARBA00004141"/>
    </source>
</evidence>
<keyword evidence="3 5" id="KW-1133">Transmembrane helix</keyword>
<comment type="subcellular location">
    <subcellularLocation>
        <location evidence="1">Membrane</location>
        <topology evidence="1">Multi-pass membrane protein</topology>
    </subcellularLocation>
</comment>
<evidence type="ECO:0000256" key="2">
    <source>
        <dbReference type="ARBA" id="ARBA00022692"/>
    </source>
</evidence>
<feature type="transmembrane region" description="Helical" evidence="5">
    <location>
        <begin position="302"/>
        <end position="322"/>
    </location>
</feature>
<dbReference type="PANTHER" id="PTHR43427">
    <property type="entry name" value="CHLORIDE CHANNEL PROTEIN CLC-E"/>
    <property type="match status" value="1"/>
</dbReference>
<dbReference type="GeneID" id="89511810"/>
<reference evidence="7" key="1">
    <citation type="submission" date="2016-11" db="EMBL/GenBank/DDBJ databases">
        <authorList>
            <person name="Varghese N."/>
            <person name="Submissions S."/>
        </authorList>
    </citation>
    <scope>NUCLEOTIDE SEQUENCE [LARGE SCALE GENOMIC DNA]</scope>
    <source>
        <strain evidence="7">DSM 3071</strain>
    </source>
</reference>
<dbReference type="Proteomes" id="UP000184278">
    <property type="component" value="Unassembled WGS sequence"/>
</dbReference>
<dbReference type="GO" id="GO:0015108">
    <property type="term" value="F:chloride transmembrane transporter activity"/>
    <property type="evidence" value="ECO:0007669"/>
    <property type="project" value="InterPro"/>
</dbReference>
<feature type="transmembrane region" description="Helical" evidence="5">
    <location>
        <begin position="228"/>
        <end position="252"/>
    </location>
</feature>
<dbReference type="EMBL" id="FQXK01000012">
    <property type="protein sequence ID" value="SHI12573.1"/>
    <property type="molecule type" value="Genomic_DNA"/>
</dbReference>
<dbReference type="OrthoDB" id="9767361at2"/>